<dbReference type="PANTHER" id="PTHR44688">
    <property type="entry name" value="DNA-BINDING TRANSCRIPTIONAL ACTIVATOR DEVR_DOSR"/>
    <property type="match status" value="1"/>
</dbReference>
<dbReference type="EMBL" id="FNAN01000031">
    <property type="protein sequence ID" value="SDH21847.1"/>
    <property type="molecule type" value="Genomic_DNA"/>
</dbReference>
<dbReference type="AlphaFoldDB" id="A0A1G8ALR7"/>
<dbReference type="GO" id="GO:0006355">
    <property type="term" value="P:regulation of DNA-templated transcription"/>
    <property type="evidence" value="ECO:0007669"/>
    <property type="project" value="InterPro"/>
</dbReference>
<evidence type="ECO:0000256" key="2">
    <source>
        <dbReference type="ARBA" id="ARBA00023125"/>
    </source>
</evidence>
<sequence length="161" mass="18742">MVSKTISDFYHKHRQELLYGVSLALLLFVLRWFELRFLILDHIIEIYVGAIALLFTGLGIWLAHKLTTPKVETRIVEREVYVTAGDEFTVNEPERLRLGISQRELEVLQLVAEGLSNQEIAERLFVSLNTVKTHSSRIFEKLEVRNRTQAVERARRLRLIA</sequence>
<dbReference type="PANTHER" id="PTHR44688:SF16">
    <property type="entry name" value="DNA-BINDING TRANSCRIPTIONAL ACTIVATOR DEVR_DOSR"/>
    <property type="match status" value="1"/>
</dbReference>
<evidence type="ECO:0000256" key="4">
    <source>
        <dbReference type="SAM" id="Phobius"/>
    </source>
</evidence>
<keyword evidence="1" id="KW-0805">Transcription regulation</keyword>
<keyword evidence="4" id="KW-0472">Membrane</keyword>
<dbReference type="Proteomes" id="UP000198748">
    <property type="component" value="Unassembled WGS sequence"/>
</dbReference>
<dbReference type="OrthoDB" id="9807565at2"/>
<gene>
    <name evidence="6" type="ORF">SAMN04487996_13119</name>
</gene>
<keyword evidence="4" id="KW-0812">Transmembrane</keyword>
<dbReference type="InterPro" id="IPR016032">
    <property type="entry name" value="Sig_transdc_resp-reg_C-effctor"/>
</dbReference>
<keyword evidence="7" id="KW-1185">Reference proteome</keyword>
<dbReference type="SMART" id="SM00421">
    <property type="entry name" value="HTH_LUXR"/>
    <property type="match status" value="1"/>
</dbReference>
<dbReference type="Pfam" id="PF00196">
    <property type="entry name" value="GerE"/>
    <property type="match status" value="1"/>
</dbReference>
<dbReference type="GO" id="GO:0003677">
    <property type="term" value="F:DNA binding"/>
    <property type="evidence" value="ECO:0007669"/>
    <property type="project" value="UniProtKB-KW"/>
</dbReference>
<dbReference type="PROSITE" id="PS00622">
    <property type="entry name" value="HTH_LUXR_1"/>
    <property type="match status" value="1"/>
</dbReference>
<keyword evidence="2" id="KW-0238">DNA-binding</keyword>
<accession>A0A1G8ALR7</accession>
<dbReference type="RefSeq" id="WP_090157552.1">
    <property type="nucleotide sequence ID" value="NZ_FNAN01000031.1"/>
</dbReference>
<feature type="transmembrane region" description="Helical" evidence="4">
    <location>
        <begin position="17"/>
        <end position="34"/>
    </location>
</feature>
<dbReference type="InterPro" id="IPR036388">
    <property type="entry name" value="WH-like_DNA-bd_sf"/>
</dbReference>
<evidence type="ECO:0000313" key="6">
    <source>
        <dbReference type="EMBL" id="SDH21847.1"/>
    </source>
</evidence>
<dbReference type="Gene3D" id="1.10.10.10">
    <property type="entry name" value="Winged helix-like DNA-binding domain superfamily/Winged helix DNA-binding domain"/>
    <property type="match status" value="1"/>
</dbReference>
<organism evidence="6 7">
    <name type="scientific">Dyadobacter soli</name>
    <dbReference type="NCBI Taxonomy" id="659014"/>
    <lineage>
        <taxon>Bacteria</taxon>
        <taxon>Pseudomonadati</taxon>
        <taxon>Bacteroidota</taxon>
        <taxon>Cytophagia</taxon>
        <taxon>Cytophagales</taxon>
        <taxon>Spirosomataceae</taxon>
        <taxon>Dyadobacter</taxon>
    </lineage>
</organism>
<reference evidence="7" key="1">
    <citation type="submission" date="2016-10" db="EMBL/GenBank/DDBJ databases">
        <authorList>
            <person name="Varghese N."/>
            <person name="Submissions S."/>
        </authorList>
    </citation>
    <scope>NUCLEOTIDE SEQUENCE [LARGE SCALE GENOMIC DNA]</scope>
    <source>
        <strain evidence="7">DSM 25329</strain>
    </source>
</reference>
<dbReference type="CDD" id="cd06170">
    <property type="entry name" value="LuxR_C_like"/>
    <property type="match status" value="1"/>
</dbReference>
<feature type="transmembrane region" description="Helical" evidence="4">
    <location>
        <begin position="46"/>
        <end position="64"/>
    </location>
</feature>
<dbReference type="PRINTS" id="PR00038">
    <property type="entry name" value="HTHLUXR"/>
</dbReference>
<evidence type="ECO:0000256" key="1">
    <source>
        <dbReference type="ARBA" id="ARBA00023015"/>
    </source>
</evidence>
<evidence type="ECO:0000259" key="5">
    <source>
        <dbReference type="PROSITE" id="PS50043"/>
    </source>
</evidence>
<feature type="domain" description="HTH luxR-type" evidence="5">
    <location>
        <begin position="93"/>
        <end position="158"/>
    </location>
</feature>
<dbReference type="PROSITE" id="PS50043">
    <property type="entry name" value="HTH_LUXR_2"/>
    <property type="match status" value="1"/>
</dbReference>
<proteinExistence type="predicted"/>
<dbReference type="STRING" id="659014.SAMN04487996_13119"/>
<protein>
    <submittedName>
        <fullName evidence="6">Regulatory protein, luxR family</fullName>
    </submittedName>
</protein>
<dbReference type="InterPro" id="IPR000792">
    <property type="entry name" value="Tscrpt_reg_LuxR_C"/>
</dbReference>
<evidence type="ECO:0000256" key="3">
    <source>
        <dbReference type="ARBA" id="ARBA00023163"/>
    </source>
</evidence>
<evidence type="ECO:0000313" key="7">
    <source>
        <dbReference type="Proteomes" id="UP000198748"/>
    </source>
</evidence>
<name>A0A1G8ALR7_9BACT</name>
<keyword evidence="3" id="KW-0804">Transcription</keyword>
<dbReference type="SUPFAM" id="SSF46894">
    <property type="entry name" value="C-terminal effector domain of the bipartite response regulators"/>
    <property type="match status" value="1"/>
</dbReference>
<keyword evidence="4" id="KW-1133">Transmembrane helix</keyword>